<keyword evidence="7 10" id="KW-1133">Transmembrane helix</keyword>
<accession>A0A1U9NPG4</accession>
<evidence type="ECO:0000313" key="12">
    <source>
        <dbReference type="EMBL" id="AQT69634.1"/>
    </source>
</evidence>
<reference evidence="13" key="1">
    <citation type="submission" date="2017-02" db="EMBL/GenBank/DDBJ databases">
        <title>Comparative genomics and description of representatives of a novel lineage of planctomycetes thriving in anoxic sediments.</title>
        <authorList>
            <person name="Spring S."/>
            <person name="Bunk B."/>
            <person name="Sproer C."/>
        </authorList>
    </citation>
    <scope>NUCLEOTIDE SEQUENCE [LARGE SCALE GENOMIC DNA]</scope>
    <source>
        <strain evidence="13">ST-NAGAB-D1</strain>
    </source>
</reference>
<keyword evidence="8 10" id="KW-0472">Membrane</keyword>
<keyword evidence="2" id="KW-0813">Transport</keyword>
<dbReference type="OrthoDB" id="292861at2"/>
<keyword evidence="13" id="KW-1185">Reference proteome</keyword>
<dbReference type="InterPro" id="IPR024961">
    <property type="entry name" value="T2SS_GspC_N"/>
</dbReference>
<keyword evidence="3" id="KW-1003">Cell membrane</keyword>
<sequence precursor="true">MIRLLRIATFICIILAVATMAWVGFNAFKYKPAEHAIMQEPGPVEIMKKIALDTGNKDTVSPLVKQAKAFKLRIDPPEPPKPDPEERTQNRQIAENPNPEPQPRPEPKRVNVTRANFKLVGTCRYIDQPQKSLALIDLPAEGQKWVRLGETVRHHVIAEIGDDMVVLDQNGRKSNLYAPEKNSVSLLKNPPADSTTTSTVTAKAANIEHKAVPNQTRPSTQANANRSRGRKPPVSARKAPVKRQTPQERKKMLDSNIADIQQVMKRSSNVDATPEQKKQEMQAWSSLLKLLEEDRKRVEKQTQQSDNDKEQPEPKQAESEDKDN</sequence>
<evidence type="ECO:0000313" key="13">
    <source>
        <dbReference type="Proteomes" id="UP000189674"/>
    </source>
</evidence>
<dbReference type="Pfam" id="PF11356">
    <property type="entry name" value="T2SSC"/>
    <property type="match status" value="1"/>
</dbReference>
<feature type="compositionally biased region" description="Basic and acidic residues" evidence="9">
    <location>
        <begin position="73"/>
        <end position="89"/>
    </location>
</feature>
<evidence type="ECO:0000256" key="5">
    <source>
        <dbReference type="ARBA" id="ARBA00022692"/>
    </source>
</evidence>
<dbReference type="Proteomes" id="UP000189674">
    <property type="component" value="Chromosome"/>
</dbReference>
<feature type="compositionally biased region" description="Basic and acidic residues" evidence="9">
    <location>
        <begin position="290"/>
        <end position="324"/>
    </location>
</feature>
<evidence type="ECO:0000256" key="8">
    <source>
        <dbReference type="ARBA" id="ARBA00023136"/>
    </source>
</evidence>
<dbReference type="GO" id="GO:0005886">
    <property type="term" value="C:plasma membrane"/>
    <property type="evidence" value="ECO:0007669"/>
    <property type="project" value="UniProtKB-SubCell"/>
</dbReference>
<evidence type="ECO:0000256" key="9">
    <source>
        <dbReference type="SAM" id="MobiDB-lite"/>
    </source>
</evidence>
<dbReference type="KEGG" id="alus:STSP2_02828"/>
<evidence type="ECO:0000256" key="1">
    <source>
        <dbReference type="ARBA" id="ARBA00004533"/>
    </source>
</evidence>
<feature type="region of interest" description="Disordered" evidence="9">
    <location>
        <begin position="73"/>
        <end position="109"/>
    </location>
</feature>
<evidence type="ECO:0000256" key="2">
    <source>
        <dbReference type="ARBA" id="ARBA00022448"/>
    </source>
</evidence>
<feature type="domain" description="Type II secretion system protein GspC N-terminal" evidence="11">
    <location>
        <begin position="104"/>
        <end position="177"/>
    </location>
</feature>
<evidence type="ECO:0000256" key="6">
    <source>
        <dbReference type="ARBA" id="ARBA00022927"/>
    </source>
</evidence>
<feature type="region of interest" description="Disordered" evidence="9">
    <location>
        <begin position="210"/>
        <end position="324"/>
    </location>
</feature>
<dbReference type="RefSeq" id="WP_146663303.1">
    <property type="nucleotide sequence ID" value="NZ_CP019791.1"/>
</dbReference>
<organism evidence="12 13">
    <name type="scientific">Anaerohalosphaera lusitana</name>
    <dbReference type="NCBI Taxonomy" id="1936003"/>
    <lineage>
        <taxon>Bacteria</taxon>
        <taxon>Pseudomonadati</taxon>
        <taxon>Planctomycetota</taxon>
        <taxon>Phycisphaerae</taxon>
        <taxon>Sedimentisphaerales</taxon>
        <taxon>Anaerohalosphaeraceae</taxon>
        <taxon>Anaerohalosphaera</taxon>
    </lineage>
</organism>
<keyword evidence="4" id="KW-0997">Cell inner membrane</keyword>
<dbReference type="GO" id="GO:0015031">
    <property type="term" value="P:protein transport"/>
    <property type="evidence" value="ECO:0007669"/>
    <property type="project" value="UniProtKB-KW"/>
</dbReference>
<feature type="transmembrane region" description="Helical" evidence="10">
    <location>
        <begin position="7"/>
        <end position="25"/>
    </location>
</feature>
<keyword evidence="5 10" id="KW-0812">Transmembrane</keyword>
<dbReference type="AlphaFoldDB" id="A0A1U9NPG4"/>
<name>A0A1U9NPG4_9BACT</name>
<comment type="subcellular location">
    <subcellularLocation>
        <location evidence="1">Cell inner membrane</location>
    </subcellularLocation>
</comment>
<dbReference type="Gene3D" id="2.30.30.830">
    <property type="match status" value="1"/>
</dbReference>
<protein>
    <recommendedName>
        <fullName evidence="11">Type II secretion system protein GspC N-terminal domain-containing protein</fullName>
    </recommendedName>
</protein>
<evidence type="ECO:0000256" key="3">
    <source>
        <dbReference type="ARBA" id="ARBA00022475"/>
    </source>
</evidence>
<proteinExistence type="predicted"/>
<dbReference type="EMBL" id="CP019791">
    <property type="protein sequence ID" value="AQT69634.1"/>
    <property type="molecule type" value="Genomic_DNA"/>
</dbReference>
<evidence type="ECO:0000259" key="11">
    <source>
        <dbReference type="Pfam" id="PF11356"/>
    </source>
</evidence>
<evidence type="ECO:0000256" key="4">
    <source>
        <dbReference type="ARBA" id="ARBA00022519"/>
    </source>
</evidence>
<evidence type="ECO:0000256" key="10">
    <source>
        <dbReference type="SAM" id="Phobius"/>
    </source>
</evidence>
<gene>
    <name evidence="12" type="ORF">STSP2_02828</name>
</gene>
<feature type="compositionally biased region" description="Polar residues" evidence="9">
    <location>
        <begin position="213"/>
        <end position="226"/>
    </location>
</feature>
<keyword evidence="6" id="KW-0653">Protein transport</keyword>
<evidence type="ECO:0000256" key="7">
    <source>
        <dbReference type="ARBA" id="ARBA00022989"/>
    </source>
</evidence>